<dbReference type="InterPro" id="IPR035906">
    <property type="entry name" value="MetI-like_sf"/>
</dbReference>
<dbReference type="PROSITE" id="PS50928">
    <property type="entry name" value="ABC_TM1"/>
    <property type="match status" value="1"/>
</dbReference>
<dbReference type="InterPro" id="IPR043429">
    <property type="entry name" value="ArtM/GltK/GlnP/TcyL/YhdX-like"/>
</dbReference>
<dbReference type="Pfam" id="PF00528">
    <property type="entry name" value="BPD_transp_1"/>
    <property type="match status" value="1"/>
</dbReference>
<organism evidence="11 12">
    <name type="scientific">Actinotignum urinale</name>
    <dbReference type="NCBI Taxonomy" id="190146"/>
    <lineage>
        <taxon>Bacteria</taxon>
        <taxon>Bacillati</taxon>
        <taxon>Actinomycetota</taxon>
        <taxon>Actinomycetes</taxon>
        <taxon>Actinomycetales</taxon>
        <taxon>Actinomycetaceae</taxon>
        <taxon>Actinotignum</taxon>
    </lineage>
</organism>
<evidence type="ECO:0000256" key="1">
    <source>
        <dbReference type="ARBA" id="ARBA00004651"/>
    </source>
</evidence>
<evidence type="ECO:0000256" key="2">
    <source>
        <dbReference type="ARBA" id="ARBA00010072"/>
    </source>
</evidence>
<keyword evidence="4" id="KW-1003">Cell membrane</keyword>
<dbReference type="InterPro" id="IPR010065">
    <property type="entry name" value="AA_ABC_transptr_permease_3TM"/>
</dbReference>
<dbReference type="CDD" id="cd06261">
    <property type="entry name" value="TM_PBP2"/>
    <property type="match status" value="1"/>
</dbReference>
<sequence length="219" mass="23936">MNWDIVRDSLPLYGWAALLTLTIGVIGIVLSMIVGIVCAAVQHYRVPLARQCVALYVELSRNTPLLVQLFFLYFGLPKIGITWSSTTCAIIGLTFLGGAYMAEALRSGLDAVPVSQKENALALGFTSTQTLRYIVLPQAFATALPALSANVIFLIKETSVFSIIALPDLVYVAKEQIGNTYNTQEALFLLVFYYLLILLPISLAAGRLERRARYASLGV</sequence>
<comment type="caution">
    <text evidence="11">The sequence shown here is derived from an EMBL/GenBank/DDBJ whole genome shotgun (WGS) entry which is preliminary data.</text>
</comment>
<keyword evidence="7 9" id="KW-1133">Transmembrane helix</keyword>
<dbReference type="EMBL" id="JAWNGC010000004">
    <property type="protein sequence ID" value="MDY5155019.1"/>
    <property type="molecule type" value="Genomic_DNA"/>
</dbReference>
<reference evidence="11" key="1">
    <citation type="submission" date="2023-10" db="EMBL/GenBank/DDBJ databases">
        <title>Whole Genome based description of the genera Actinobaculum and Actinotignum reveals a complex phylogenetic relationship within the species included in the genus Actinotignum.</title>
        <authorList>
            <person name="Jensen C.S."/>
            <person name="Dargis R."/>
            <person name="Kemp M."/>
            <person name="Christensen J.J."/>
        </authorList>
    </citation>
    <scope>NUCLEOTIDE SEQUENCE</scope>
    <source>
        <strain evidence="11">SLA_B511</strain>
    </source>
</reference>
<dbReference type="GO" id="GO:0006865">
    <property type="term" value="P:amino acid transport"/>
    <property type="evidence" value="ECO:0007669"/>
    <property type="project" value="UniProtKB-KW"/>
</dbReference>
<evidence type="ECO:0000256" key="9">
    <source>
        <dbReference type="RuleBase" id="RU363032"/>
    </source>
</evidence>
<evidence type="ECO:0000313" key="12">
    <source>
        <dbReference type="Proteomes" id="UP001281731"/>
    </source>
</evidence>
<feature type="transmembrane region" description="Helical" evidence="9">
    <location>
        <begin position="12"/>
        <end position="41"/>
    </location>
</feature>
<feature type="domain" description="ABC transmembrane type-1" evidence="10">
    <location>
        <begin position="17"/>
        <end position="202"/>
    </location>
</feature>
<evidence type="ECO:0000256" key="5">
    <source>
        <dbReference type="ARBA" id="ARBA00022692"/>
    </source>
</evidence>
<accession>A0AAW9HTQ1</accession>
<dbReference type="GO" id="GO:0043190">
    <property type="term" value="C:ATP-binding cassette (ABC) transporter complex"/>
    <property type="evidence" value="ECO:0007669"/>
    <property type="project" value="InterPro"/>
</dbReference>
<feature type="transmembrane region" description="Helical" evidence="9">
    <location>
        <begin position="80"/>
        <end position="102"/>
    </location>
</feature>
<evidence type="ECO:0000256" key="3">
    <source>
        <dbReference type="ARBA" id="ARBA00022448"/>
    </source>
</evidence>
<keyword evidence="6" id="KW-0029">Amino-acid transport</keyword>
<dbReference type="SUPFAM" id="SSF161098">
    <property type="entry name" value="MetI-like"/>
    <property type="match status" value="1"/>
</dbReference>
<keyword evidence="8 9" id="KW-0472">Membrane</keyword>
<keyword evidence="5 9" id="KW-0812">Transmembrane</keyword>
<keyword evidence="3 9" id="KW-0813">Transport</keyword>
<dbReference type="RefSeq" id="WP_320756503.1">
    <property type="nucleotide sequence ID" value="NZ_JAWNGB010000003.1"/>
</dbReference>
<evidence type="ECO:0000313" key="11">
    <source>
        <dbReference type="EMBL" id="MDY5155019.1"/>
    </source>
</evidence>
<evidence type="ECO:0000256" key="6">
    <source>
        <dbReference type="ARBA" id="ARBA00022970"/>
    </source>
</evidence>
<gene>
    <name evidence="11" type="ORF">R6G80_04675</name>
</gene>
<dbReference type="AlphaFoldDB" id="A0AAW9HTQ1"/>
<dbReference type="NCBIfam" id="TIGR01726">
    <property type="entry name" value="HEQRo_perm_3TM"/>
    <property type="match status" value="1"/>
</dbReference>
<comment type="subcellular location">
    <subcellularLocation>
        <location evidence="1 9">Cell membrane</location>
        <topology evidence="1 9">Multi-pass membrane protein</topology>
    </subcellularLocation>
</comment>
<feature type="transmembrane region" description="Helical" evidence="9">
    <location>
        <begin position="186"/>
        <end position="206"/>
    </location>
</feature>
<dbReference type="Proteomes" id="UP001281731">
    <property type="component" value="Unassembled WGS sequence"/>
</dbReference>
<evidence type="ECO:0000256" key="8">
    <source>
        <dbReference type="ARBA" id="ARBA00023136"/>
    </source>
</evidence>
<dbReference type="InterPro" id="IPR000515">
    <property type="entry name" value="MetI-like"/>
</dbReference>
<comment type="similarity">
    <text evidence="2">Belongs to the binding-protein-dependent transport system permease family. HisMQ subfamily.</text>
</comment>
<name>A0AAW9HTQ1_9ACTO</name>
<dbReference type="Gene3D" id="1.10.3720.10">
    <property type="entry name" value="MetI-like"/>
    <property type="match status" value="1"/>
</dbReference>
<evidence type="ECO:0000256" key="4">
    <source>
        <dbReference type="ARBA" id="ARBA00022475"/>
    </source>
</evidence>
<dbReference type="PANTHER" id="PTHR30614">
    <property type="entry name" value="MEMBRANE COMPONENT OF AMINO ACID ABC TRANSPORTER"/>
    <property type="match status" value="1"/>
</dbReference>
<feature type="transmembrane region" description="Helical" evidence="9">
    <location>
        <begin position="139"/>
        <end position="166"/>
    </location>
</feature>
<dbReference type="GO" id="GO:0022857">
    <property type="term" value="F:transmembrane transporter activity"/>
    <property type="evidence" value="ECO:0007669"/>
    <property type="project" value="InterPro"/>
</dbReference>
<evidence type="ECO:0000259" key="10">
    <source>
        <dbReference type="PROSITE" id="PS50928"/>
    </source>
</evidence>
<protein>
    <submittedName>
        <fullName evidence="11">Amino acid ABC transporter permease</fullName>
    </submittedName>
</protein>
<evidence type="ECO:0000256" key="7">
    <source>
        <dbReference type="ARBA" id="ARBA00022989"/>
    </source>
</evidence>
<proteinExistence type="inferred from homology"/>
<dbReference type="PANTHER" id="PTHR30614:SF37">
    <property type="entry name" value="AMINO-ACID ABC TRANSPORTER PERMEASE PROTEIN YHDX-RELATED"/>
    <property type="match status" value="1"/>
</dbReference>